<evidence type="ECO:0000313" key="1">
    <source>
        <dbReference type="EMBL" id="KAG7160102.1"/>
    </source>
</evidence>
<reference evidence="1" key="1">
    <citation type="journal article" date="2021" name="Sci. Adv.">
        <title>The American lobster genome reveals insights on longevity, neural, and immune adaptations.</title>
        <authorList>
            <person name="Polinski J.M."/>
            <person name="Zimin A.V."/>
            <person name="Clark K.F."/>
            <person name="Kohn A.B."/>
            <person name="Sadowski N."/>
            <person name="Timp W."/>
            <person name="Ptitsyn A."/>
            <person name="Khanna P."/>
            <person name="Romanova D.Y."/>
            <person name="Williams P."/>
            <person name="Greenwood S.J."/>
            <person name="Moroz L.L."/>
            <person name="Walt D.R."/>
            <person name="Bodnar A.G."/>
        </authorList>
    </citation>
    <scope>NUCLEOTIDE SEQUENCE</scope>
    <source>
        <strain evidence="1">GMGI-L3</strain>
    </source>
</reference>
<name>A0A8J5MQZ2_HOMAM</name>
<protein>
    <submittedName>
        <fullName evidence="1">Uncharacterized protein</fullName>
    </submittedName>
</protein>
<evidence type="ECO:0000313" key="2">
    <source>
        <dbReference type="Proteomes" id="UP000747542"/>
    </source>
</evidence>
<dbReference type="Proteomes" id="UP000747542">
    <property type="component" value="Unassembled WGS sequence"/>
</dbReference>
<proteinExistence type="predicted"/>
<gene>
    <name evidence="1" type="ORF">Hamer_G012640</name>
</gene>
<sequence length="14" mass="1470">MLGCVGMCGWWGGL</sequence>
<keyword evidence="2" id="KW-1185">Reference proteome</keyword>
<dbReference type="EMBL" id="JAHLQT010031643">
    <property type="protein sequence ID" value="KAG7160102.1"/>
    <property type="molecule type" value="Genomic_DNA"/>
</dbReference>
<accession>A0A8J5MQZ2</accession>
<comment type="caution">
    <text evidence="1">The sequence shown here is derived from an EMBL/GenBank/DDBJ whole genome shotgun (WGS) entry which is preliminary data.</text>
</comment>
<organism evidence="1 2">
    <name type="scientific">Homarus americanus</name>
    <name type="common">American lobster</name>
    <dbReference type="NCBI Taxonomy" id="6706"/>
    <lineage>
        <taxon>Eukaryota</taxon>
        <taxon>Metazoa</taxon>
        <taxon>Ecdysozoa</taxon>
        <taxon>Arthropoda</taxon>
        <taxon>Crustacea</taxon>
        <taxon>Multicrustacea</taxon>
        <taxon>Malacostraca</taxon>
        <taxon>Eumalacostraca</taxon>
        <taxon>Eucarida</taxon>
        <taxon>Decapoda</taxon>
        <taxon>Pleocyemata</taxon>
        <taxon>Astacidea</taxon>
        <taxon>Nephropoidea</taxon>
        <taxon>Nephropidae</taxon>
        <taxon>Homarus</taxon>
    </lineage>
</organism>